<dbReference type="RefSeq" id="WP_073177503.1">
    <property type="nucleotide sequence ID" value="NZ_FQYI01000001.1"/>
</dbReference>
<feature type="domain" description="Thioredoxin" evidence="1">
    <location>
        <begin position="327"/>
        <end position="472"/>
    </location>
</feature>
<dbReference type="SUPFAM" id="SSF52833">
    <property type="entry name" value="Thioredoxin-like"/>
    <property type="match status" value="1"/>
</dbReference>
<dbReference type="GO" id="GO:0016491">
    <property type="term" value="F:oxidoreductase activity"/>
    <property type="evidence" value="ECO:0007669"/>
    <property type="project" value="InterPro"/>
</dbReference>
<dbReference type="PROSITE" id="PS51257">
    <property type="entry name" value="PROKAR_LIPOPROTEIN"/>
    <property type="match status" value="1"/>
</dbReference>
<dbReference type="Pfam" id="PF00578">
    <property type="entry name" value="AhpC-TSA"/>
    <property type="match status" value="1"/>
</dbReference>
<dbReference type="PANTHER" id="PTHR42852:SF13">
    <property type="entry name" value="PROTEIN DIPZ"/>
    <property type="match status" value="1"/>
</dbReference>
<dbReference type="PANTHER" id="PTHR42852">
    <property type="entry name" value="THIOL:DISULFIDE INTERCHANGE PROTEIN DSBE"/>
    <property type="match status" value="1"/>
</dbReference>
<dbReference type="EMBL" id="FQYI01000001">
    <property type="protein sequence ID" value="SHI33388.1"/>
    <property type="molecule type" value="Genomic_DNA"/>
</dbReference>
<proteinExistence type="predicted"/>
<gene>
    <name evidence="2" type="ORF">SAMN05443429_101215</name>
</gene>
<dbReference type="InterPro" id="IPR000866">
    <property type="entry name" value="AhpC/TSA"/>
</dbReference>
<dbReference type="PROSITE" id="PS51352">
    <property type="entry name" value="THIOREDOXIN_2"/>
    <property type="match status" value="1"/>
</dbReference>
<evidence type="ECO:0000259" key="1">
    <source>
        <dbReference type="PROSITE" id="PS51352"/>
    </source>
</evidence>
<dbReference type="Gene3D" id="3.40.30.10">
    <property type="entry name" value="Glutaredoxin"/>
    <property type="match status" value="1"/>
</dbReference>
<dbReference type="Proteomes" id="UP000184335">
    <property type="component" value="Unassembled WGS sequence"/>
</dbReference>
<accession>A0A1M6AAD4</accession>
<evidence type="ECO:0000313" key="3">
    <source>
        <dbReference type="Proteomes" id="UP000184335"/>
    </source>
</evidence>
<dbReference type="AlphaFoldDB" id="A0A1M6AAD4"/>
<protein>
    <submittedName>
        <fullName evidence="2">Cytochrome oxidase Cu insertion factor, SCO1/SenC/PrrC family</fullName>
    </submittedName>
</protein>
<dbReference type="InterPro" id="IPR036249">
    <property type="entry name" value="Thioredoxin-like_sf"/>
</dbReference>
<dbReference type="STRING" id="1118202.SAMN05443429_101215"/>
<name>A0A1M6AAD4_9FLAO</name>
<sequence length="499" mass="55985">MKKVLWFLLLAMTIVSCSKKTEVSGKIGNASPLERIEFIEASGVAALPLINIPVSPNGEFSGEFVAPKNGIYVMTCAGQMTTFYLKKGQKLQITSDANDFEGQFKISGDAKTNNDFLASTEKKFQEIMRGINQNEWLTKDEKAFLESVKKLETQLNKAIDDEAKKINADKEVVNYKKDETKIQLASIVEIYGKVHGRISGNVAYKPSQALLDYKKEMTKENDRLVKQFPQYRSFLLESIGEDFDAFAQKQNPTDDMMMTELFGKYLETKKDFSQITKDYMLATVLAQFDINPMNAKNFDKITKITDEYIKNGEVKSELKKLQTAVLGFQKETEPNLKLQTADGKTISLKDLKGRPTLVAFYASWNPNIAVNTVPMLKEVADFYKTKMDFAFVNLDDTKEQFQKTSSAMFSGFPGKNYWIEGGINSKAARDFAIFGFTLPHFILVDKDGKLASRRFYNLGDPDLVNTLDNATGLKAPQIQAEYPAQIQVGGEAIDSAATK</sequence>
<evidence type="ECO:0000313" key="2">
    <source>
        <dbReference type="EMBL" id="SHI33388.1"/>
    </source>
</evidence>
<dbReference type="OrthoDB" id="1272911at2"/>
<dbReference type="CDD" id="cd02966">
    <property type="entry name" value="TlpA_like_family"/>
    <property type="match status" value="1"/>
</dbReference>
<keyword evidence="3" id="KW-1185">Reference proteome</keyword>
<organism evidence="2 3">
    <name type="scientific">Cruoricaptor ignavus</name>
    <dbReference type="NCBI Taxonomy" id="1118202"/>
    <lineage>
        <taxon>Bacteria</taxon>
        <taxon>Pseudomonadati</taxon>
        <taxon>Bacteroidota</taxon>
        <taxon>Flavobacteriia</taxon>
        <taxon>Flavobacteriales</taxon>
        <taxon>Weeksellaceae</taxon>
        <taxon>Cruoricaptor</taxon>
    </lineage>
</organism>
<dbReference type="InterPro" id="IPR013766">
    <property type="entry name" value="Thioredoxin_domain"/>
</dbReference>
<reference evidence="2 3" key="1">
    <citation type="submission" date="2016-11" db="EMBL/GenBank/DDBJ databases">
        <authorList>
            <person name="Jaros S."/>
            <person name="Januszkiewicz K."/>
            <person name="Wedrychowicz H."/>
        </authorList>
    </citation>
    <scope>NUCLEOTIDE SEQUENCE [LARGE SCALE GENOMIC DNA]</scope>
    <source>
        <strain evidence="2 3">DSM 25479</strain>
    </source>
</reference>
<dbReference type="GO" id="GO:0016209">
    <property type="term" value="F:antioxidant activity"/>
    <property type="evidence" value="ECO:0007669"/>
    <property type="project" value="InterPro"/>
</dbReference>
<dbReference type="InterPro" id="IPR050553">
    <property type="entry name" value="Thioredoxin_ResA/DsbE_sf"/>
</dbReference>